<proteinExistence type="predicted"/>
<dbReference type="InterPro" id="IPR002197">
    <property type="entry name" value="HTH_Fis"/>
</dbReference>
<keyword evidence="2" id="KW-0067">ATP-binding</keyword>
<feature type="domain" description="Sigma-54 factor interaction" evidence="6">
    <location>
        <begin position="30"/>
        <end position="255"/>
    </location>
</feature>
<evidence type="ECO:0000256" key="3">
    <source>
        <dbReference type="ARBA" id="ARBA00023015"/>
    </source>
</evidence>
<dbReference type="GO" id="GO:0005524">
    <property type="term" value="F:ATP binding"/>
    <property type="evidence" value="ECO:0007669"/>
    <property type="project" value="UniProtKB-KW"/>
</dbReference>
<keyword evidence="4" id="KW-0238">DNA-binding</keyword>
<dbReference type="InterPro" id="IPR003593">
    <property type="entry name" value="AAA+_ATPase"/>
</dbReference>
<sequence>MEHMEHKCPQSCEVCGLIPLAPRLSGATDVVARSAAMQAVFRRVARFATSEAPVAVLGETGTGKEVVARMLHANSPRASGPFVPVNVAALPAELLESELFGHGKGAFTGATQIRRGLFEAASKGTLFLDEVAELPLPLQAKLLRALQDGEIRRVGENQAFESDVRIVCATHRDLLQRVRGGAFREDLYYRLKVLSVQVPPLRERRDDILPLACRMLGEERTRAHGFTDAAMAVLLRHPWPGNVRELQNAVKHGAALATGASIDAEDLPEELLTAPPPPRAPVALRSLAEVEREHILRVLDACGGSQAEAARVLGVGRNTLWRKLREYSAS</sequence>
<dbReference type="AlphaFoldDB" id="A0A150Q5W6"/>
<evidence type="ECO:0000313" key="7">
    <source>
        <dbReference type="EMBL" id="KYF63397.1"/>
    </source>
</evidence>
<gene>
    <name evidence="7" type="ORF">BE15_39575</name>
</gene>
<dbReference type="FunFam" id="3.40.50.300:FF:000006">
    <property type="entry name" value="DNA-binding transcriptional regulator NtrC"/>
    <property type="match status" value="1"/>
</dbReference>
<dbReference type="Gene3D" id="3.40.50.300">
    <property type="entry name" value="P-loop containing nucleotide triphosphate hydrolases"/>
    <property type="match status" value="1"/>
</dbReference>
<dbReference type="InterPro" id="IPR009057">
    <property type="entry name" value="Homeodomain-like_sf"/>
</dbReference>
<keyword evidence="3" id="KW-0805">Transcription regulation</keyword>
<dbReference type="PROSITE" id="PS00676">
    <property type="entry name" value="SIGMA54_INTERACT_2"/>
    <property type="match status" value="1"/>
</dbReference>
<protein>
    <submittedName>
        <fullName evidence="7">Fis family transcriptional regulator</fullName>
    </submittedName>
</protein>
<keyword evidence="1" id="KW-0547">Nucleotide-binding</keyword>
<evidence type="ECO:0000256" key="2">
    <source>
        <dbReference type="ARBA" id="ARBA00022840"/>
    </source>
</evidence>
<dbReference type="InterPro" id="IPR025944">
    <property type="entry name" value="Sigma_54_int_dom_CS"/>
</dbReference>
<dbReference type="Pfam" id="PF02954">
    <property type="entry name" value="HTH_8"/>
    <property type="match status" value="1"/>
</dbReference>
<dbReference type="SUPFAM" id="SSF52540">
    <property type="entry name" value="P-loop containing nucleoside triphosphate hydrolases"/>
    <property type="match status" value="1"/>
</dbReference>
<dbReference type="Proteomes" id="UP000075260">
    <property type="component" value="Unassembled WGS sequence"/>
</dbReference>
<evidence type="ECO:0000259" key="6">
    <source>
        <dbReference type="PROSITE" id="PS50045"/>
    </source>
</evidence>
<dbReference type="InterPro" id="IPR025943">
    <property type="entry name" value="Sigma_54_int_dom_ATP-bd_2"/>
</dbReference>
<evidence type="ECO:0000256" key="5">
    <source>
        <dbReference type="ARBA" id="ARBA00023163"/>
    </source>
</evidence>
<evidence type="ECO:0000256" key="4">
    <source>
        <dbReference type="ARBA" id="ARBA00023125"/>
    </source>
</evidence>
<dbReference type="CDD" id="cd00009">
    <property type="entry name" value="AAA"/>
    <property type="match status" value="1"/>
</dbReference>
<dbReference type="GO" id="GO:0043565">
    <property type="term" value="F:sequence-specific DNA binding"/>
    <property type="evidence" value="ECO:0007669"/>
    <property type="project" value="InterPro"/>
</dbReference>
<dbReference type="GO" id="GO:0006355">
    <property type="term" value="P:regulation of DNA-templated transcription"/>
    <property type="evidence" value="ECO:0007669"/>
    <property type="project" value="InterPro"/>
</dbReference>
<name>A0A150Q5W6_SORCE</name>
<dbReference type="Pfam" id="PF25601">
    <property type="entry name" value="AAA_lid_14"/>
    <property type="match status" value="1"/>
</dbReference>
<dbReference type="PROSITE" id="PS00688">
    <property type="entry name" value="SIGMA54_INTERACT_3"/>
    <property type="match status" value="1"/>
</dbReference>
<dbReference type="OrthoDB" id="5506131at2"/>
<dbReference type="InterPro" id="IPR058031">
    <property type="entry name" value="AAA_lid_NorR"/>
</dbReference>
<organism evidence="7 8">
    <name type="scientific">Sorangium cellulosum</name>
    <name type="common">Polyangium cellulosum</name>
    <dbReference type="NCBI Taxonomy" id="56"/>
    <lineage>
        <taxon>Bacteria</taxon>
        <taxon>Pseudomonadati</taxon>
        <taxon>Myxococcota</taxon>
        <taxon>Polyangia</taxon>
        <taxon>Polyangiales</taxon>
        <taxon>Polyangiaceae</taxon>
        <taxon>Sorangium</taxon>
    </lineage>
</organism>
<evidence type="ECO:0000313" key="8">
    <source>
        <dbReference type="Proteomes" id="UP000075260"/>
    </source>
</evidence>
<accession>A0A150Q5W6</accession>
<dbReference type="EMBL" id="JEMA01001006">
    <property type="protein sequence ID" value="KYF63397.1"/>
    <property type="molecule type" value="Genomic_DNA"/>
</dbReference>
<dbReference type="PROSITE" id="PS50045">
    <property type="entry name" value="SIGMA54_INTERACT_4"/>
    <property type="match status" value="1"/>
</dbReference>
<keyword evidence="5" id="KW-0804">Transcription</keyword>
<evidence type="ECO:0000256" key="1">
    <source>
        <dbReference type="ARBA" id="ARBA00022741"/>
    </source>
</evidence>
<dbReference type="Gene3D" id="1.10.8.60">
    <property type="match status" value="1"/>
</dbReference>
<dbReference type="PANTHER" id="PTHR32071">
    <property type="entry name" value="TRANSCRIPTIONAL REGULATORY PROTEIN"/>
    <property type="match status" value="1"/>
</dbReference>
<dbReference type="InterPro" id="IPR002078">
    <property type="entry name" value="Sigma_54_int"/>
</dbReference>
<comment type="caution">
    <text evidence="7">The sequence shown here is derived from an EMBL/GenBank/DDBJ whole genome shotgun (WGS) entry which is preliminary data.</text>
</comment>
<dbReference type="SMART" id="SM00382">
    <property type="entry name" value="AAA"/>
    <property type="match status" value="1"/>
</dbReference>
<reference evidence="7 8" key="1">
    <citation type="submission" date="2014-02" db="EMBL/GenBank/DDBJ databases">
        <title>The small core and large imbalanced accessory genome model reveals a collaborative survival strategy of Sorangium cellulosum strains in nature.</title>
        <authorList>
            <person name="Han K."/>
            <person name="Peng R."/>
            <person name="Blom J."/>
            <person name="Li Y.-Z."/>
        </authorList>
    </citation>
    <scope>NUCLEOTIDE SEQUENCE [LARGE SCALE GENOMIC DNA]</scope>
    <source>
        <strain evidence="7 8">So0008-312</strain>
    </source>
</reference>
<dbReference type="SUPFAM" id="SSF46689">
    <property type="entry name" value="Homeodomain-like"/>
    <property type="match status" value="1"/>
</dbReference>
<dbReference type="PRINTS" id="PR01590">
    <property type="entry name" value="HTHFIS"/>
</dbReference>
<dbReference type="Pfam" id="PF00158">
    <property type="entry name" value="Sigma54_activat"/>
    <property type="match status" value="1"/>
</dbReference>
<dbReference type="Gene3D" id="1.10.10.60">
    <property type="entry name" value="Homeodomain-like"/>
    <property type="match status" value="1"/>
</dbReference>
<dbReference type="InterPro" id="IPR027417">
    <property type="entry name" value="P-loop_NTPase"/>
</dbReference>